<dbReference type="EMBL" id="LT629710">
    <property type="protein sequence ID" value="SDO49619.1"/>
    <property type="molecule type" value="Genomic_DNA"/>
</dbReference>
<dbReference type="STRING" id="1090615.SAMN04515671_1123"/>
<sequence>MTTVLIQRYAAFSTTPDGGNPAGVVLDAGDLTDDQMQHIAADIGYAETAFLTRFRADGEPRRGRIRYFSPVAEVPFCGHATIATAVALAARDGLGAFTFETGIGDITLATAESDGYVGASFTSVEPSIDEMPYEVLAELLELLGLSAADLRADYPHRFVYAGNTHPLLVLREPERFDSFTFDPDELRARMNRRNWPATVIVARVISPTEFEARNLFPVGSISEDPATGAAAAAFGGYLRALHLIHPPADVVIHQGRHVGRPSRIAVHVPEAGGIVVSGTAVEIQAPLS</sequence>
<dbReference type="PANTHER" id="PTHR13774:SF39">
    <property type="entry name" value="BIOSYNTHESIS PROTEIN, PUTATIVE-RELATED"/>
    <property type="match status" value="1"/>
</dbReference>
<evidence type="ECO:0000313" key="4">
    <source>
        <dbReference type="EMBL" id="SDO49619.1"/>
    </source>
</evidence>
<dbReference type="GO" id="GO:0005737">
    <property type="term" value="C:cytoplasm"/>
    <property type="evidence" value="ECO:0007669"/>
    <property type="project" value="TreeGrafter"/>
</dbReference>
<dbReference type="PIRSF" id="PIRSF016184">
    <property type="entry name" value="PhzC_PhzF"/>
    <property type="match status" value="1"/>
</dbReference>
<dbReference type="OrthoDB" id="9788221at2"/>
<dbReference type="InterPro" id="IPR003719">
    <property type="entry name" value="Phenazine_PhzF-like"/>
</dbReference>
<dbReference type="Pfam" id="PF02567">
    <property type="entry name" value="PhzC-PhzF"/>
    <property type="match status" value="1"/>
</dbReference>
<dbReference type="RefSeq" id="WP_090474965.1">
    <property type="nucleotide sequence ID" value="NZ_LT629710.1"/>
</dbReference>
<accession>A0A1H0K186</accession>
<protein>
    <submittedName>
        <fullName evidence="4">Phenazine biosynthesis protein PhzF family</fullName>
    </submittedName>
</protein>
<dbReference type="Gene3D" id="3.10.310.10">
    <property type="entry name" value="Diaminopimelate Epimerase, Chain A, domain 1"/>
    <property type="match status" value="2"/>
</dbReference>
<dbReference type="SUPFAM" id="SSF54506">
    <property type="entry name" value="Diaminopimelate epimerase-like"/>
    <property type="match status" value="1"/>
</dbReference>
<keyword evidence="5" id="KW-1185">Reference proteome</keyword>
<dbReference type="PANTHER" id="PTHR13774">
    <property type="entry name" value="PHENAZINE BIOSYNTHESIS PROTEIN"/>
    <property type="match status" value="1"/>
</dbReference>
<keyword evidence="2" id="KW-0413">Isomerase</keyword>
<name>A0A1H0K186_9ACTN</name>
<evidence type="ECO:0000313" key="5">
    <source>
        <dbReference type="Proteomes" id="UP000198741"/>
    </source>
</evidence>
<evidence type="ECO:0000256" key="1">
    <source>
        <dbReference type="ARBA" id="ARBA00008270"/>
    </source>
</evidence>
<comment type="similarity">
    <text evidence="1">Belongs to the PhzF family.</text>
</comment>
<feature type="active site" evidence="3">
    <location>
        <position position="47"/>
    </location>
</feature>
<dbReference type="GO" id="GO:0016853">
    <property type="term" value="F:isomerase activity"/>
    <property type="evidence" value="ECO:0007669"/>
    <property type="project" value="UniProtKB-KW"/>
</dbReference>
<evidence type="ECO:0000256" key="3">
    <source>
        <dbReference type="PIRSR" id="PIRSR016184-1"/>
    </source>
</evidence>
<organism evidence="4 5">
    <name type="scientific">Nakamurella panacisegetis</name>
    <dbReference type="NCBI Taxonomy" id="1090615"/>
    <lineage>
        <taxon>Bacteria</taxon>
        <taxon>Bacillati</taxon>
        <taxon>Actinomycetota</taxon>
        <taxon>Actinomycetes</taxon>
        <taxon>Nakamurellales</taxon>
        <taxon>Nakamurellaceae</taxon>
        <taxon>Nakamurella</taxon>
    </lineage>
</organism>
<proteinExistence type="inferred from homology"/>
<dbReference type="Proteomes" id="UP000198741">
    <property type="component" value="Chromosome I"/>
</dbReference>
<evidence type="ECO:0000256" key="2">
    <source>
        <dbReference type="ARBA" id="ARBA00023235"/>
    </source>
</evidence>
<dbReference type="NCBIfam" id="TIGR00654">
    <property type="entry name" value="PhzF_family"/>
    <property type="match status" value="1"/>
</dbReference>
<reference evidence="4 5" key="1">
    <citation type="submission" date="2016-10" db="EMBL/GenBank/DDBJ databases">
        <authorList>
            <person name="de Groot N.N."/>
        </authorList>
    </citation>
    <scope>NUCLEOTIDE SEQUENCE [LARGE SCALE GENOMIC DNA]</scope>
    <source>
        <strain evidence="5">P4-7,KCTC 19426,CECT 7604</strain>
    </source>
</reference>
<dbReference type="AlphaFoldDB" id="A0A1H0K186"/>
<gene>
    <name evidence="4" type="ORF">SAMN04515671_1123</name>
</gene>